<feature type="compositionally biased region" description="Polar residues" evidence="1">
    <location>
        <begin position="337"/>
        <end position="356"/>
    </location>
</feature>
<dbReference type="GeneID" id="7271331"/>
<dbReference type="InterPro" id="IPR005297">
    <property type="entry name" value="Lipoprotein_repeat"/>
</dbReference>
<dbReference type="EMBL" id="CP001338">
    <property type="protein sequence ID" value="ACL17698.1"/>
    <property type="molecule type" value="Genomic_DNA"/>
</dbReference>
<organism evidence="2 3">
    <name type="scientific">Methanosphaerula palustris (strain ATCC BAA-1556 / DSM 19958 / E1-9c)</name>
    <dbReference type="NCBI Taxonomy" id="521011"/>
    <lineage>
        <taxon>Archaea</taxon>
        <taxon>Methanobacteriati</taxon>
        <taxon>Methanobacteriota</taxon>
        <taxon>Stenosarchaea group</taxon>
        <taxon>Methanomicrobia</taxon>
        <taxon>Methanomicrobiales</taxon>
        <taxon>Methanoregulaceae</taxon>
        <taxon>Methanosphaerula</taxon>
    </lineage>
</organism>
<feature type="compositionally biased region" description="Low complexity" evidence="1">
    <location>
        <begin position="381"/>
        <end position="440"/>
    </location>
</feature>
<dbReference type="HOGENOM" id="CLU_592670_0_0_2"/>
<feature type="compositionally biased region" description="Low complexity" evidence="1">
    <location>
        <begin position="357"/>
        <end position="366"/>
    </location>
</feature>
<proteinExistence type="predicted"/>
<dbReference type="Proteomes" id="UP000002457">
    <property type="component" value="Chromosome"/>
</dbReference>
<dbReference type="OrthoDB" id="206319at2157"/>
<dbReference type="eggNOG" id="arCOG08235">
    <property type="taxonomic scope" value="Archaea"/>
</dbReference>
<gene>
    <name evidence="2" type="ordered locus">Mpal_2418</name>
</gene>
<keyword evidence="3" id="KW-1185">Reference proteome</keyword>
<feature type="region of interest" description="Disordered" evidence="1">
    <location>
        <begin position="337"/>
        <end position="440"/>
    </location>
</feature>
<dbReference type="PANTHER" id="PTHR39335:SF1">
    <property type="entry name" value="BLL4220 PROTEIN"/>
    <property type="match status" value="1"/>
</dbReference>
<dbReference type="RefSeq" id="WP_012619017.1">
    <property type="nucleotide sequence ID" value="NC_011832.1"/>
</dbReference>
<name>B8GEJ7_METPE</name>
<accession>B8GEJ7</accession>
<dbReference type="GO" id="GO:0043448">
    <property type="term" value="P:alkane catabolic process"/>
    <property type="evidence" value="ECO:0007669"/>
    <property type="project" value="TreeGrafter"/>
</dbReference>
<reference evidence="2 3" key="1">
    <citation type="journal article" date="2015" name="Genome Announc.">
        <title>Complete Genome Sequence of Methanosphaerula palustris E1-9CT, a Hydrogenotrophic Methanogen Isolated from a Minerotrophic Fen Peatland.</title>
        <authorList>
            <person name="Cadillo-Quiroz H."/>
            <person name="Browne P."/>
            <person name="Kyrpides N."/>
            <person name="Woyke T."/>
            <person name="Goodwin L."/>
            <person name="Detter C."/>
            <person name="Yavitt J.B."/>
            <person name="Zinder S.H."/>
        </authorList>
    </citation>
    <scope>NUCLEOTIDE SEQUENCE [LARGE SCALE GENOMIC DNA]</scope>
    <source>
        <strain evidence="3">ATCC BAA-1556 / DSM 19958 / E1-9c</strain>
    </source>
</reference>
<dbReference type="KEGG" id="mpl:Mpal_2418"/>
<dbReference type="AlphaFoldDB" id="B8GEJ7"/>
<evidence type="ECO:0000313" key="3">
    <source>
        <dbReference type="Proteomes" id="UP000002457"/>
    </source>
</evidence>
<sequence precursor="true">MKRSPLVIAALLAALLLSAGCTQSSSLSVKLSDHPSVGSILTDSNGKALYFLAKDVPGTGKVTDLGEFSRYYPPFYAENVVSSPGINISDFGILTRTDGKKQTTYKGWPLYYYFNDKNAGDLKLDTASNIWFAIRPDFTLMVEEKDQPGLYLTDGAGRALYVYGNGSANSTAATPETTMVTPSVKNETGKTPFYTEQASGPTILNLRDFGVLKRLDGTKQSTWRGLPLAYSTADKLPGDTLGEGNGWSLVRLAPAVSIASFGNLTVPGQTVVQNQTSNQTPNQTTRTTATTTATTTVTTTEPTTMATSSTSTYVVPVYPVSNGDGSVYTPVTVNTTQTSSGPLTSNTTQAETVRSNATTAAVTTATSEMTKTQGTTRTSPTQGGLVTQSTSSTVQTTVQTQQTTAPQTTVSQTTAPQTTVPSVPTTQQTTVPSLPTQAGTTVPQPVVPVSVQTTIPIPLPA</sequence>
<protein>
    <submittedName>
        <fullName evidence="2">Uncharacterized protein</fullName>
    </submittedName>
</protein>
<dbReference type="PROSITE" id="PS51257">
    <property type="entry name" value="PROKAR_LIPOPROTEIN"/>
    <property type="match status" value="1"/>
</dbReference>
<feature type="region of interest" description="Disordered" evidence="1">
    <location>
        <begin position="274"/>
        <end position="293"/>
    </location>
</feature>
<feature type="compositionally biased region" description="Polar residues" evidence="1">
    <location>
        <begin position="367"/>
        <end position="380"/>
    </location>
</feature>
<dbReference type="Pfam" id="PF03640">
    <property type="entry name" value="Lipoprotein_15"/>
    <property type="match status" value="1"/>
</dbReference>
<evidence type="ECO:0000313" key="2">
    <source>
        <dbReference type="EMBL" id="ACL17698.1"/>
    </source>
</evidence>
<evidence type="ECO:0000256" key="1">
    <source>
        <dbReference type="SAM" id="MobiDB-lite"/>
    </source>
</evidence>
<dbReference type="PANTHER" id="PTHR39335">
    <property type="entry name" value="BLL4220 PROTEIN"/>
    <property type="match status" value="1"/>
</dbReference>